<protein>
    <submittedName>
        <fullName evidence="3">Membrane-spanning 4-domains subfamily A member 13 isoform X4</fullName>
    </submittedName>
</protein>
<gene>
    <name evidence="3" type="primary">MS4A13</name>
</gene>
<evidence type="ECO:0000256" key="1">
    <source>
        <dbReference type="SAM" id="Phobius"/>
    </source>
</evidence>
<dbReference type="AlphaFoldDB" id="A0A8U0R975"/>
<keyword evidence="1" id="KW-1133">Transmembrane helix</keyword>
<evidence type="ECO:0000313" key="3">
    <source>
        <dbReference type="RefSeq" id="XP_044919052.1"/>
    </source>
</evidence>
<sequence length="128" mass="14029">MARCVCSKLSAADSLTLGFIITGVSIIRAVRHQTQGVITFAFIMNIFCIIVAVIASILTAIELSSFNSVSYRNYGQAKLGREVSRILLISYPLEFSIALTYSIFGCIDLNHHDEDTLTAVTEEAESTF</sequence>
<keyword evidence="2" id="KW-1185">Reference proteome</keyword>
<keyword evidence="1" id="KW-0472">Membrane</keyword>
<proteinExistence type="predicted"/>
<dbReference type="RefSeq" id="XP_044919052.1">
    <property type="nucleotide sequence ID" value="XM_045063117.1"/>
</dbReference>
<feature type="transmembrane region" description="Helical" evidence="1">
    <location>
        <begin position="36"/>
        <end position="61"/>
    </location>
</feature>
<name>A0A8U0R975_MUSPF</name>
<organism evidence="2 3">
    <name type="scientific">Mustela putorius furo</name>
    <name type="common">European domestic ferret</name>
    <name type="synonym">Mustela furo</name>
    <dbReference type="NCBI Taxonomy" id="9669"/>
    <lineage>
        <taxon>Eukaryota</taxon>
        <taxon>Metazoa</taxon>
        <taxon>Chordata</taxon>
        <taxon>Craniata</taxon>
        <taxon>Vertebrata</taxon>
        <taxon>Euteleostomi</taxon>
        <taxon>Mammalia</taxon>
        <taxon>Eutheria</taxon>
        <taxon>Laurasiatheria</taxon>
        <taxon>Carnivora</taxon>
        <taxon>Caniformia</taxon>
        <taxon>Musteloidea</taxon>
        <taxon>Mustelidae</taxon>
        <taxon>Mustelinae</taxon>
        <taxon>Mustela</taxon>
    </lineage>
</organism>
<evidence type="ECO:0000313" key="2">
    <source>
        <dbReference type="Proteomes" id="UP000000715"/>
    </source>
</evidence>
<dbReference type="CTD" id="503497"/>
<dbReference type="GeneID" id="101693079"/>
<dbReference type="Proteomes" id="UP000000715">
    <property type="component" value="Unplaced"/>
</dbReference>
<accession>A0A8U0R975</accession>
<keyword evidence="1" id="KW-0812">Transmembrane</keyword>
<reference evidence="3" key="1">
    <citation type="submission" date="2025-08" db="UniProtKB">
        <authorList>
            <consortium name="RefSeq"/>
        </authorList>
    </citation>
    <scope>IDENTIFICATION</scope>
    <source>
        <tissue evidence="3">Brain</tissue>
    </source>
</reference>